<dbReference type="KEGG" id="strr:EKD16_19255"/>
<evidence type="ECO:0000256" key="1">
    <source>
        <dbReference type="SAM" id="MobiDB-lite"/>
    </source>
</evidence>
<proteinExistence type="predicted"/>
<organism evidence="3 4">
    <name type="scientific">Streptomonospora litoralis</name>
    <dbReference type="NCBI Taxonomy" id="2498135"/>
    <lineage>
        <taxon>Bacteria</taxon>
        <taxon>Bacillati</taxon>
        <taxon>Actinomycetota</taxon>
        <taxon>Actinomycetes</taxon>
        <taxon>Streptosporangiales</taxon>
        <taxon>Nocardiopsidaceae</taxon>
        <taxon>Streptomonospora</taxon>
    </lineage>
</organism>
<dbReference type="InterPro" id="IPR000792">
    <property type="entry name" value="Tscrpt_reg_LuxR_C"/>
</dbReference>
<protein>
    <submittedName>
        <fullName evidence="3">HTH-type transcriptional regulator</fullName>
    </submittedName>
</protein>
<dbReference type="SMART" id="SM00028">
    <property type="entry name" value="TPR"/>
    <property type="match status" value="4"/>
</dbReference>
<dbReference type="PRINTS" id="PR00038">
    <property type="entry name" value="HTHLUXR"/>
</dbReference>
<keyword evidence="4" id="KW-1185">Reference proteome</keyword>
<dbReference type="SUPFAM" id="SSF46894">
    <property type="entry name" value="C-terminal effector domain of the bipartite response regulators"/>
    <property type="match status" value="1"/>
</dbReference>
<reference evidence="3 4" key="1">
    <citation type="submission" date="2019-02" db="EMBL/GenBank/DDBJ databases">
        <authorList>
            <person name="Khodamoradi S."/>
            <person name="Hahnke R.L."/>
            <person name="Kaempfer P."/>
            <person name="Schumann P."/>
            <person name="Rohde M."/>
            <person name="Steinert M."/>
            <person name="Luzhetskyy A."/>
            <person name="Wink J."/>
            <person name="Ruckert C."/>
        </authorList>
    </citation>
    <scope>NUCLEOTIDE SEQUENCE [LARGE SCALE GENOMIC DNA]</scope>
    <source>
        <strain evidence="3 4">M2</strain>
    </source>
</reference>
<dbReference type="SUPFAM" id="SSF52540">
    <property type="entry name" value="P-loop containing nucleoside triphosphate hydrolases"/>
    <property type="match status" value="1"/>
</dbReference>
<dbReference type="InterPro" id="IPR019734">
    <property type="entry name" value="TPR_rpt"/>
</dbReference>
<dbReference type="SMART" id="SM00421">
    <property type="entry name" value="HTH_LUXR"/>
    <property type="match status" value="1"/>
</dbReference>
<feature type="region of interest" description="Disordered" evidence="1">
    <location>
        <begin position="775"/>
        <end position="802"/>
    </location>
</feature>
<dbReference type="InterPro" id="IPR016032">
    <property type="entry name" value="Sig_transdc_resp-reg_C-effctor"/>
</dbReference>
<dbReference type="PANTHER" id="PTHR47691">
    <property type="entry name" value="REGULATOR-RELATED"/>
    <property type="match status" value="1"/>
</dbReference>
<dbReference type="InterPro" id="IPR058852">
    <property type="entry name" value="HTH_77"/>
</dbReference>
<dbReference type="InterPro" id="IPR027417">
    <property type="entry name" value="P-loop_NTPase"/>
</dbReference>
<dbReference type="Pfam" id="PF00196">
    <property type="entry name" value="GerE"/>
    <property type="match status" value="1"/>
</dbReference>
<dbReference type="OrthoDB" id="3194665at2"/>
<dbReference type="Proteomes" id="UP000292235">
    <property type="component" value="Chromosome"/>
</dbReference>
<dbReference type="EMBL" id="CP036455">
    <property type="protein sequence ID" value="QBI55614.1"/>
    <property type="molecule type" value="Genomic_DNA"/>
</dbReference>
<dbReference type="InterPro" id="IPR011990">
    <property type="entry name" value="TPR-like_helical_dom_sf"/>
</dbReference>
<evidence type="ECO:0000313" key="4">
    <source>
        <dbReference type="Proteomes" id="UP000292235"/>
    </source>
</evidence>
<dbReference type="PROSITE" id="PS00622">
    <property type="entry name" value="HTH_LUXR_1"/>
    <property type="match status" value="1"/>
</dbReference>
<feature type="region of interest" description="Disordered" evidence="1">
    <location>
        <begin position="1"/>
        <end position="45"/>
    </location>
</feature>
<dbReference type="Gene3D" id="1.10.10.10">
    <property type="entry name" value="Winged helix-like DNA-binding domain superfamily/Winged helix DNA-binding domain"/>
    <property type="match status" value="1"/>
</dbReference>
<dbReference type="Gene3D" id="3.40.50.300">
    <property type="entry name" value="P-loop containing nucleotide triphosphate hydrolases"/>
    <property type="match status" value="1"/>
</dbReference>
<accession>A0A4P6Q8Y3</accession>
<dbReference type="InterPro" id="IPR036388">
    <property type="entry name" value="WH-like_DNA-bd_sf"/>
</dbReference>
<name>A0A4P6Q8Y3_9ACTN</name>
<dbReference type="Pfam" id="PF25872">
    <property type="entry name" value="HTH_77"/>
    <property type="match status" value="1"/>
</dbReference>
<sequence length="860" mass="92169">MHRQRTDPPTPPSPPGKVSAAPEPPNRVKAMAPQTAPARQNLPVESDSLIGRDRDLSELLRLLESDTVLTLAGADGIGKSRLALRLATQATGLFADGVWLAALDDAATRAEVVTRVCGALGITEEARRDPVETLCDALRSRSLLLVLDGCDGVADHVAEIGAALVSACPAVSLLITGRAPLRITGESVWRVPPLPVPSDGDGAEPSGDGSVRLFLDRARTAVPDYASTPQEAAAVNRICRRLDGIPLAVELAAAWAGRVDPAGIDAGLAAALATADGGSEDGCPRTRVLDAVVGWSLSLLSQPERVLLRRLAIFPNWCLELAEQVCAEAPLVEADLLDLLSSLLDRSLITLTGEQLNRVRYRLPAPVRAHARARLADAGELAWMRARHTARMIAIADDLNRIALSGRPMPWAERFVYWDRAVAEYDNMRAALRWSAEAAHARDGLRLCAGLRPLWFTSHQFTEGGEWAEAFLAMDDDRPEEDGGRGAFDALRGRVMVQHAELNWPRKRFDEIVATVTAGAVLCRAAGDTESVCLAENQLALIDDLRGDHESARTRLRDVLELARSAGDLWSEAIALNVQGAMAARGGDFAEAETLFNTALMIMRGMDHRWGVGSTLMAQGAAAEAQGDAQAADRCYREAMDIQRANGSAPELASCLAGVGRVAQQLGSATQAYDYLAESLQLSHANGRLAGLAEALWSIASVSSRQGVAEEATRCAGAAAALAEISGWAGPASTRFPLSAELTEGAASTQSRTWWEEGRRLGVDEAVELGVRLAETGRLPRPRPRPARTPAPEPPRKALTPRESEIAQLIGKGRSNRTISDELYIAPATVARHVANINRKLGFNSRQQIAAWVDRHSHPT</sequence>
<dbReference type="AlphaFoldDB" id="A0A4P6Q8Y3"/>
<feature type="domain" description="HTH luxR-type" evidence="2">
    <location>
        <begin position="792"/>
        <end position="857"/>
    </location>
</feature>
<dbReference type="GO" id="GO:0006355">
    <property type="term" value="P:regulation of DNA-templated transcription"/>
    <property type="evidence" value="ECO:0007669"/>
    <property type="project" value="InterPro"/>
</dbReference>
<evidence type="ECO:0000313" key="3">
    <source>
        <dbReference type="EMBL" id="QBI55614.1"/>
    </source>
</evidence>
<dbReference type="PANTHER" id="PTHR47691:SF3">
    <property type="entry name" value="HTH-TYPE TRANSCRIPTIONAL REGULATOR RV0890C-RELATED"/>
    <property type="match status" value="1"/>
</dbReference>
<dbReference type="Gene3D" id="1.25.40.10">
    <property type="entry name" value="Tetratricopeptide repeat domain"/>
    <property type="match status" value="1"/>
</dbReference>
<dbReference type="GO" id="GO:0003677">
    <property type="term" value="F:DNA binding"/>
    <property type="evidence" value="ECO:0007669"/>
    <property type="project" value="InterPro"/>
</dbReference>
<gene>
    <name evidence="3" type="ORF">EKD16_19255</name>
</gene>
<dbReference type="PROSITE" id="PS50043">
    <property type="entry name" value="HTH_LUXR_2"/>
    <property type="match status" value="1"/>
</dbReference>
<dbReference type="SUPFAM" id="SSF48452">
    <property type="entry name" value="TPR-like"/>
    <property type="match status" value="2"/>
</dbReference>
<evidence type="ECO:0000259" key="2">
    <source>
        <dbReference type="PROSITE" id="PS50043"/>
    </source>
</evidence>